<sequence>MICNRMMMMMMRAMNSTAGADDNKGPLMLLKMMLVLLVVAAMAAQLAAAADPCLELTDSVAPCTCADSVLDCSGIRSGAQLLTIAGLQNGQSLGFEEIRILANPLVMDIPDGAFGAHYAVHTINFMNNKDLLSISGSIFRPESKATLGTLIVRDNKVESFPFSALQGFTNLTTIRLDGNRLTSIPNNAFDGLISNVELLNLDNNLISSIGEFAFSNIESVQEITLKNNQLERLGTHALHLSAPVATVSVSKNLIASVDPDFLSGLLPGNTVLSSNLITSLPQDQWGPALADSLTSSARLSFTDNQFVCDCGMKWLFDVPAAQAHFFNILCSNILNPSTGQPWNLWLAGVDALGECP</sequence>
<dbReference type="InterPro" id="IPR032675">
    <property type="entry name" value="LRR_dom_sf"/>
</dbReference>
<evidence type="ECO:0000313" key="6">
    <source>
        <dbReference type="Proteomes" id="UP000678499"/>
    </source>
</evidence>
<reference evidence="5" key="1">
    <citation type="submission" date="2020-11" db="EMBL/GenBank/DDBJ databases">
        <authorList>
            <person name="Tran Van P."/>
        </authorList>
    </citation>
    <scope>NUCLEOTIDE SEQUENCE</scope>
</reference>
<dbReference type="EMBL" id="OA882448">
    <property type="protein sequence ID" value="CAD7275408.1"/>
    <property type="molecule type" value="Genomic_DNA"/>
</dbReference>
<gene>
    <name evidence="5" type="ORF">NMOB1V02_LOCUS3204</name>
</gene>
<dbReference type="SMART" id="SM00369">
    <property type="entry name" value="LRR_TYP"/>
    <property type="match status" value="3"/>
</dbReference>
<dbReference type="PANTHER" id="PTHR24369:SF210">
    <property type="entry name" value="CHAOPTIN-RELATED"/>
    <property type="match status" value="1"/>
</dbReference>
<feature type="chain" id="PRO_5036402954" evidence="4">
    <location>
        <begin position="50"/>
        <end position="356"/>
    </location>
</feature>
<keyword evidence="6" id="KW-1185">Reference proteome</keyword>
<evidence type="ECO:0000313" key="5">
    <source>
        <dbReference type="EMBL" id="CAD7275408.1"/>
    </source>
</evidence>
<dbReference type="InterPro" id="IPR026906">
    <property type="entry name" value="LRR_5"/>
</dbReference>
<dbReference type="EMBL" id="CAJPEX010000411">
    <property type="protein sequence ID" value="CAG0915560.1"/>
    <property type="molecule type" value="Genomic_DNA"/>
</dbReference>
<dbReference type="InterPro" id="IPR050541">
    <property type="entry name" value="LRR_TM_domain-containing"/>
</dbReference>
<dbReference type="InterPro" id="IPR003591">
    <property type="entry name" value="Leu-rich_rpt_typical-subtyp"/>
</dbReference>
<protein>
    <submittedName>
        <fullName evidence="5">Uncharacterized protein</fullName>
    </submittedName>
</protein>
<dbReference type="AlphaFoldDB" id="A0A7R9BK05"/>
<evidence type="ECO:0000256" key="2">
    <source>
        <dbReference type="ARBA" id="ARBA00022729"/>
    </source>
</evidence>
<keyword evidence="1" id="KW-0433">Leucine-rich repeat</keyword>
<keyword evidence="2 4" id="KW-0732">Signal</keyword>
<evidence type="ECO:0000256" key="4">
    <source>
        <dbReference type="SAM" id="SignalP"/>
    </source>
</evidence>
<dbReference type="PROSITE" id="PS51450">
    <property type="entry name" value="LRR"/>
    <property type="match status" value="2"/>
</dbReference>
<dbReference type="OrthoDB" id="6374966at2759"/>
<evidence type="ECO:0000256" key="1">
    <source>
        <dbReference type="ARBA" id="ARBA00022614"/>
    </source>
</evidence>
<organism evidence="5">
    <name type="scientific">Notodromas monacha</name>
    <dbReference type="NCBI Taxonomy" id="399045"/>
    <lineage>
        <taxon>Eukaryota</taxon>
        <taxon>Metazoa</taxon>
        <taxon>Ecdysozoa</taxon>
        <taxon>Arthropoda</taxon>
        <taxon>Crustacea</taxon>
        <taxon>Oligostraca</taxon>
        <taxon>Ostracoda</taxon>
        <taxon>Podocopa</taxon>
        <taxon>Podocopida</taxon>
        <taxon>Cypridocopina</taxon>
        <taxon>Cypridoidea</taxon>
        <taxon>Cyprididae</taxon>
        <taxon>Notodromas</taxon>
    </lineage>
</organism>
<name>A0A7R9BK05_9CRUS</name>
<dbReference type="SUPFAM" id="SSF52058">
    <property type="entry name" value="L domain-like"/>
    <property type="match status" value="1"/>
</dbReference>
<accession>A0A7R9BK05</accession>
<proteinExistence type="predicted"/>
<dbReference type="Pfam" id="PF13306">
    <property type="entry name" value="LRR_5"/>
    <property type="match status" value="1"/>
</dbReference>
<dbReference type="InterPro" id="IPR001611">
    <property type="entry name" value="Leu-rich_rpt"/>
</dbReference>
<dbReference type="Gene3D" id="3.80.10.10">
    <property type="entry name" value="Ribonuclease Inhibitor"/>
    <property type="match status" value="1"/>
</dbReference>
<keyword evidence="3" id="KW-0677">Repeat</keyword>
<dbReference type="PANTHER" id="PTHR24369">
    <property type="entry name" value="ANTIGEN BSP, PUTATIVE-RELATED"/>
    <property type="match status" value="1"/>
</dbReference>
<feature type="signal peptide" evidence="4">
    <location>
        <begin position="1"/>
        <end position="49"/>
    </location>
</feature>
<dbReference type="Proteomes" id="UP000678499">
    <property type="component" value="Unassembled WGS sequence"/>
</dbReference>
<dbReference type="GO" id="GO:0005886">
    <property type="term" value="C:plasma membrane"/>
    <property type="evidence" value="ECO:0007669"/>
    <property type="project" value="TreeGrafter"/>
</dbReference>
<evidence type="ECO:0000256" key="3">
    <source>
        <dbReference type="ARBA" id="ARBA00022737"/>
    </source>
</evidence>